<sequence length="187" mass="21390">MTAQNIALIVGLLLVIIALSFFIGIFNKLVMLKNNIEKAFMNIDVILKQRADEIPELVKVTSAYMEHEKSMLTNLTRLRTDFMNSTTIDEKIANSSELAKATKSLFAVSENYPALLSNNNFLELQKRISQMEDKIADRREYYNDSVNLYNIGIQEFPNLLLAGLLGYRQKNLFIISQEEKTYNGIQL</sequence>
<dbReference type="PANTHER" id="PTHR34478:SF1">
    <property type="entry name" value="PROTEIN LEMA"/>
    <property type="match status" value="1"/>
</dbReference>
<dbReference type="InterPro" id="IPR007156">
    <property type="entry name" value="MamQ_LemA"/>
</dbReference>
<comment type="subcellular location">
    <subcellularLocation>
        <location evidence="1">Membrane</location>
        <topology evidence="1">Single-pass membrane protein</topology>
    </subcellularLocation>
</comment>
<comment type="similarity">
    <text evidence="2">Belongs to the LemA family.</text>
</comment>
<accession>A0A081PHX9</accession>
<dbReference type="InterPro" id="IPR023353">
    <property type="entry name" value="LemA-like_dom_sf"/>
</dbReference>
<evidence type="ECO:0000256" key="3">
    <source>
        <dbReference type="ARBA" id="ARBA00022692"/>
    </source>
</evidence>
<protein>
    <submittedName>
        <fullName evidence="7">Membrane protein</fullName>
    </submittedName>
</protein>
<keyword evidence="5 6" id="KW-0472">Membrane</keyword>
<evidence type="ECO:0000256" key="4">
    <source>
        <dbReference type="ARBA" id="ARBA00022989"/>
    </source>
</evidence>
<dbReference type="EMBL" id="JNFF01000046">
    <property type="protein sequence ID" value="KEQ30302.1"/>
    <property type="molecule type" value="Genomic_DNA"/>
</dbReference>
<evidence type="ECO:0000256" key="6">
    <source>
        <dbReference type="SAM" id="Phobius"/>
    </source>
</evidence>
<reference evidence="7 8" key="1">
    <citation type="journal article" date="1992" name="Int. J. Syst. Bacteriol.">
        <title>Sphingobacterium antarcticus sp. nov. a Psychrotrophic Bacterium from the Soils of Schirmacher Oasis, Antarctica.</title>
        <authorList>
            <person name="Shivaji S."/>
            <person name="Ray M.K."/>
            <person name="Rao N.S."/>
            <person name="Saiserr L."/>
            <person name="Jagannadham M.V."/>
            <person name="Kumar G.S."/>
            <person name="Reddy G."/>
            <person name="Bhargava P.M."/>
        </authorList>
    </citation>
    <scope>NUCLEOTIDE SEQUENCE [LARGE SCALE GENOMIC DNA]</scope>
    <source>
        <strain evidence="7 8">4BY</strain>
    </source>
</reference>
<gene>
    <name evidence="7" type="ORF">N180_10130</name>
</gene>
<dbReference type="Gene3D" id="1.20.1440.20">
    <property type="entry name" value="LemA-like domain"/>
    <property type="match status" value="1"/>
</dbReference>
<dbReference type="Proteomes" id="UP000028007">
    <property type="component" value="Unassembled WGS sequence"/>
</dbReference>
<dbReference type="OrthoDB" id="9804152at2"/>
<evidence type="ECO:0000256" key="5">
    <source>
        <dbReference type="ARBA" id="ARBA00023136"/>
    </source>
</evidence>
<evidence type="ECO:0000313" key="8">
    <source>
        <dbReference type="Proteomes" id="UP000028007"/>
    </source>
</evidence>
<dbReference type="AlphaFoldDB" id="A0A081PHX9"/>
<dbReference type="PANTHER" id="PTHR34478">
    <property type="entry name" value="PROTEIN LEMA"/>
    <property type="match status" value="1"/>
</dbReference>
<evidence type="ECO:0000256" key="1">
    <source>
        <dbReference type="ARBA" id="ARBA00004167"/>
    </source>
</evidence>
<proteinExistence type="inferred from homology"/>
<evidence type="ECO:0000313" key="7">
    <source>
        <dbReference type="EMBL" id="KEQ30302.1"/>
    </source>
</evidence>
<organism evidence="7 8">
    <name type="scientific">Pedobacter antarcticus 4BY</name>
    <dbReference type="NCBI Taxonomy" id="1358423"/>
    <lineage>
        <taxon>Bacteria</taxon>
        <taxon>Pseudomonadati</taxon>
        <taxon>Bacteroidota</taxon>
        <taxon>Sphingobacteriia</taxon>
        <taxon>Sphingobacteriales</taxon>
        <taxon>Sphingobacteriaceae</taxon>
        <taxon>Pedobacter</taxon>
    </lineage>
</organism>
<evidence type="ECO:0000256" key="2">
    <source>
        <dbReference type="ARBA" id="ARBA00008854"/>
    </source>
</evidence>
<keyword evidence="8" id="KW-1185">Reference proteome</keyword>
<dbReference type="SUPFAM" id="SSF140478">
    <property type="entry name" value="LemA-like"/>
    <property type="match status" value="1"/>
</dbReference>
<keyword evidence="4 6" id="KW-1133">Transmembrane helix</keyword>
<comment type="caution">
    <text evidence="7">The sequence shown here is derived from an EMBL/GenBank/DDBJ whole genome shotgun (WGS) entry which is preliminary data.</text>
</comment>
<dbReference type="Pfam" id="PF04011">
    <property type="entry name" value="LemA"/>
    <property type="match status" value="1"/>
</dbReference>
<keyword evidence="3 6" id="KW-0812">Transmembrane</keyword>
<dbReference type="eggNOG" id="COG1704">
    <property type="taxonomic scope" value="Bacteria"/>
</dbReference>
<dbReference type="GO" id="GO:0016020">
    <property type="term" value="C:membrane"/>
    <property type="evidence" value="ECO:0007669"/>
    <property type="project" value="UniProtKB-SubCell"/>
</dbReference>
<name>A0A081PHX9_9SPHI</name>
<feature type="transmembrane region" description="Helical" evidence="6">
    <location>
        <begin position="6"/>
        <end position="26"/>
    </location>
</feature>